<dbReference type="Pfam" id="PF03727">
    <property type="entry name" value="Hexokinase_2"/>
    <property type="match status" value="1"/>
</dbReference>
<evidence type="ECO:0000313" key="13">
    <source>
        <dbReference type="Proteomes" id="UP000254337"/>
    </source>
</evidence>
<dbReference type="PRINTS" id="PR00475">
    <property type="entry name" value="HEXOKINASE"/>
</dbReference>
<dbReference type="Pfam" id="PF00349">
    <property type="entry name" value="Hexokinase_1"/>
    <property type="match status" value="1"/>
</dbReference>
<dbReference type="GO" id="GO:0006006">
    <property type="term" value="P:glucose metabolic process"/>
    <property type="evidence" value="ECO:0007669"/>
    <property type="project" value="TreeGrafter"/>
</dbReference>
<evidence type="ECO:0000256" key="6">
    <source>
        <dbReference type="ARBA" id="ARBA00022777"/>
    </source>
</evidence>
<reference evidence="12 13" key="1">
    <citation type="submission" date="2018-05" db="EMBL/GenBank/DDBJ databases">
        <title>Complete genome sequence of Megasphaera sp. AJH120T, isolated from the ceca of a chicken.</title>
        <authorList>
            <person name="Maki J."/>
            <person name="Looft T."/>
        </authorList>
    </citation>
    <scope>NUCLEOTIDE SEQUENCE [LARGE SCALE GENOMIC DNA]</scope>
    <source>
        <strain evidence="12 13">AJH120</strain>
    </source>
</reference>
<sequence length="423" mass="46432">MSREVTDWMNIAQCFYWSNERLLQFSQQFSAEIERVLAGQPSSLQAVKSYLALPTGREQGTYLALDFGGTNVRVSRIRLLGHHCFIVEKKVSRPLKKDGEYNYMTAQTTADELFDFIADLVGEAAGGNKPFYLGHTFSFGVAQHDVGDARFLQWSKEITVAGAEGRMVNDMLRQALVRKGLDDIIPVALLNDTTALLLAAGYQHGQSQVGIICGTGFNMCYYEPRWDMIVSLEAGGYDGMARTNWDIAVDEASQQPGYHQLEKMVSGAYLSEIYRRVAMEYLEAESMPPFTTEAMNHIVANDSLAEGRLLMGRVWKRIVALQDVKPLRSIGAAVFVRSAQLTGASCFGVLRHLYPDGAIPAQTIAVEGSVLEHVRGSLFMLEDALHICQAGFARGKKIEASPVLVKDGPSVGAAIAAAMAAHH</sequence>
<evidence type="ECO:0000256" key="4">
    <source>
        <dbReference type="ARBA" id="ARBA00022679"/>
    </source>
</evidence>
<dbReference type="GO" id="GO:0008865">
    <property type="term" value="F:fructokinase activity"/>
    <property type="evidence" value="ECO:0007669"/>
    <property type="project" value="TreeGrafter"/>
</dbReference>
<keyword evidence="4" id="KW-0808">Transferase</keyword>
<evidence type="ECO:0000256" key="7">
    <source>
        <dbReference type="ARBA" id="ARBA00022840"/>
    </source>
</evidence>
<dbReference type="Gene3D" id="3.30.420.40">
    <property type="match status" value="1"/>
</dbReference>
<dbReference type="Gene3D" id="3.40.367.20">
    <property type="match status" value="1"/>
</dbReference>
<dbReference type="InterPro" id="IPR043129">
    <property type="entry name" value="ATPase_NBD"/>
</dbReference>
<evidence type="ECO:0000256" key="2">
    <source>
        <dbReference type="ARBA" id="ARBA00005007"/>
    </source>
</evidence>
<dbReference type="KEGG" id="meg:DKB62_07765"/>
<dbReference type="GO" id="GO:0005524">
    <property type="term" value="F:ATP binding"/>
    <property type="evidence" value="ECO:0007669"/>
    <property type="project" value="UniProtKB-KW"/>
</dbReference>
<evidence type="ECO:0000256" key="8">
    <source>
        <dbReference type="ARBA" id="ARBA00023152"/>
    </source>
</evidence>
<keyword evidence="5" id="KW-0547">Nucleotide-binding</keyword>
<dbReference type="GO" id="GO:0001678">
    <property type="term" value="P:intracellular glucose homeostasis"/>
    <property type="evidence" value="ECO:0007669"/>
    <property type="project" value="InterPro"/>
</dbReference>
<dbReference type="GO" id="GO:0005536">
    <property type="term" value="F:D-glucose binding"/>
    <property type="evidence" value="ECO:0007669"/>
    <property type="project" value="InterPro"/>
</dbReference>
<dbReference type="InterPro" id="IPR022673">
    <property type="entry name" value="Hexokinase_C"/>
</dbReference>
<name>A0A346B024_9FIRM</name>
<comment type="catalytic activity">
    <reaction evidence="9">
        <text>D-fructose + ATP = D-fructose 6-phosphate + ADP + H(+)</text>
        <dbReference type="Rhea" id="RHEA:16125"/>
        <dbReference type="ChEBI" id="CHEBI:15378"/>
        <dbReference type="ChEBI" id="CHEBI:30616"/>
        <dbReference type="ChEBI" id="CHEBI:37721"/>
        <dbReference type="ChEBI" id="CHEBI:61527"/>
        <dbReference type="ChEBI" id="CHEBI:456216"/>
        <dbReference type="EC" id="2.7.1.1"/>
    </reaction>
    <physiologicalReaction direction="left-to-right" evidence="9">
        <dbReference type="Rhea" id="RHEA:16126"/>
    </physiologicalReaction>
</comment>
<dbReference type="InterPro" id="IPR001312">
    <property type="entry name" value="Hexokinase"/>
</dbReference>
<keyword evidence="13" id="KW-1185">Reference proteome</keyword>
<dbReference type="UniPathway" id="UPA00109">
    <property type="reaction ID" value="UER00180"/>
</dbReference>
<dbReference type="Proteomes" id="UP000254337">
    <property type="component" value="Chromosome"/>
</dbReference>
<dbReference type="RefSeq" id="WP_107195313.1">
    <property type="nucleotide sequence ID" value="NZ_CP029462.1"/>
</dbReference>
<dbReference type="InterPro" id="IPR022672">
    <property type="entry name" value="Hexokinase_N"/>
</dbReference>
<evidence type="ECO:0000259" key="11">
    <source>
        <dbReference type="Pfam" id="PF03727"/>
    </source>
</evidence>
<evidence type="ECO:0000256" key="5">
    <source>
        <dbReference type="ARBA" id="ARBA00022741"/>
    </source>
</evidence>
<protein>
    <submittedName>
        <fullName evidence="12">Hexokinase</fullName>
    </submittedName>
</protein>
<keyword evidence="6 12" id="KW-0418">Kinase</keyword>
<dbReference type="EMBL" id="CP029462">
    <property type="protein sequence ID" value="AXL21467.1"/>
    <property type="molecule type" value="Genomic_DNA"/>
</dbReference>
<dbReference type="GO" id="GO:0006096">
    <property type="term" value="P:glycolytic process"/>
    <property type="evidence" value="ECO:0007669"/>
    <property type="project" value="UniProtKB-UniPathway"/>
</dbReference>
<evidence type="ECO:0000313" key="12">
    <source>
        <dbReference type="EMBL" id="AXL21467.1"/>
    </source>
</evidence>
<evidence type="ECO:0000259" key="10">
    <source>
        <dbReference type="Pfam" id="PF00349"/>
    </source>
</evidence>
<feature type="domain" description="Hexokinase C-terminal" evidence="11">
    <location>
        <begin position="209"/>
        <end position="419"/>
    </location>
</feature>
<evidence type="ECO:0000256" key="1">
    <source>
        <dbReference type="ARBA" id="ARBA00004921"/>
    </source>
</evidence>
<organism evidence="12 13">
    <name type="scientific">Megasphaera stantonii</name>
    <dbReference type="NCBI Taxonomy" id="2144175"/>
    <lineage>
        <taxon>Bacteria</taxon>
        <taxon>Bacillati</taxon>
        <taxon>Bacillota</taxon>
        <taxon>Negativicutes</taxon>
        <taxon>Veillonellales</taxon>
        <taxon>Veillonellaceae</taxon>
        <taxon>Megasphaera</taxon>
    </lineage>
</organism>
<dbReference type="CDD" id="cd24000">
    <property type="entry name" value="ASKHA_NBD_HK"/>
    <property type="match status" value="1"/>
</dbReference>
<keyword evidence="7" id="KW-0067">ATP-binding</keyword>
<comment type="pathway">
    <text evidence="2">Carbohydrate metabolism.</text>
</comment>
<dbReference type="SUPFAM" id="SSF53067">
    <property type="entry name" value="Actin-like ATPase domain"/>
    <property type="match status" value="2"/>
</dbReference>
<dbReference type="GO" id="GO:0005829">
    <property type="term" value="C:cytosol"/>
    <property type="evidence" value="ECO:0007669"/>
    <property type="project" value="TreeGrafter"/>
</dbReference>
<accession>A0A346B024</accession>
<dbReference type="PANTHER" id="PTHR19443">
    <property type="entry name" value="HEXOKINASE"/>
    <property type="match status" value="1"/>
</dbReference>
<dbReference type="PROSITE" id="PS51748">
    <property type="entry name" value="HEXOKINASE_2"/>
    <property type="match status" value="1"/>
</dbReference>
<feature type="domain" description="Hexokinase N-terminal" evidence="10">
    <location>
        <begin position="10"/>
        <end position="202"/>
    </location>
</feature>
<dbReference type="PANTHER" id="PTHR19443:SF16">
    <property type="entry name" value="HEXOKINASE TYPE 1-RELATED"/>
    <property type="match status" value="1"/>
</dbReference>
<gene>
    <name evidence="12" type="ORF">DKB62_07765</name>
</gene>
<proteinExistence type="inferred from homology"/>
<dbReference type="OrthoDB" id="6383434at2"/>
<comment type="similarity">
    <text evidence="3">Belongs to the hexokinase family.</text>
</comment>
<evidence type="ECO:0000256" key="9">
    <source>
        <dbReference type="ARBA" id="ARBA00047905"/>
    </source>
</evidence>
<evidence type="ECO:0000256" key="3">
    <source>
        <dbReference type="ARBA" id="ARBA00009225"/>
    </source>
</evidence>
<dbReference type="AlphaFoldDB" id="A0A346B024"/>
<keyword evidence="8" id="KW-0324">Glycolysis</keyword>
<dbReference type="GO" id="GO:0004340">
    <property type="term" value="F:glucokinase activity"/>
    <property type="evidence" value="ECO:0007669"/>
    <property type="project" value="TreeGrafter"/>
</dbReference>
<comment type="pathway">
    <text evidence="1">Carbohydrate degradation.</text>
</comment>